<dbReference type="Pfam" id="PF02463">
    <property type="entry name" value="SMC_N"/>
    <property type="match status" value="1"/>
</dbReference>
<evidence type="ECO:0000259" key="11">
    <source>
        <dbReference type="Pfam" id="PF02463"/>
    </source>
</evidence>
<dbReference type="GO" id="GO:0005524">
    <property type="term" value="F:ATP binding"/>
    <property type="evidence" value="ECO:0007669"/>
    <property type="project" value="UniProtKB-KW"/>
</dbReference>
<dbReference type="InterPro" id="IPR003395">
    <property type="entry name" value="RecF/RecN/SMC_N"/>
</dbReference>
<evidence type="ECO:0000256" key="2">
    <source>
        <dbReference type="ARBA" id="ARBA00009441"/>
    </source>
</evidence>
<evidence type="ECO:0000256" key="1">
    <source>
        <dbReference type="ARBA" id="ARBA00003618"/>
    </source>
</evidence>
<evidence type="ECO:0000256" key="7">
    <source>
        <dbReference type="ARBA" id="ARBA00023204"/>
    </source>
</evidence>
<reference evidence="12" key="2">
    <citation type="journal article" date="2021" name="PeerJ">
        <title>Extensive microbial diversity within the chicken gut microbiome revealed by metagenomics and culture.</title>
        <authorList>
            <person name="Gilroy R."/>
            <person name="Ravi A."/>
            <person name="Getino M."/>
            <person name="Pursley I."/>
            <person name="Horton D.L."/>
            <person name="Alikhan N.F."/>
            <person name="Baker D."/>
            <person name="Gharbi K."/>
            <person name="Hall N."/>
            <person name="Watson M."/>
            <person name="Adriaenssens E.M."/>
            <person name="Foster-Nyarko E."/>
            <person name="Jarju S."/>
            <person name="Secka A."/>
            <person name="Antonio M."/>
            <person name="Oren A."/>
            <person name="Chaudhuri R.R."/>
            <person name="La Ragione R."/>
            <person name="Hildebrand F."/>
            <person name="Pallen M.J."/>
        </authorList>
    </citation>
    <scope>NUCLEOTIDE SEQUENCE</scope>
    <source>
        <strain evidence="12">ChiHjej12B11-7776</strain>
    </source>
</reference>
<evidence type="ECO:0000256" key="6">
    <source>
        <dbReference type="ARBA" id="ARBA00022840"/>
    </source>
</evidence>
<evidence type="ECO:0000256" key="9">
    <source>
        <dbReference type="PIRNR" id="PIRNR003128"/>
    </source>
</evidence>
<dbReference type="PIRSF" id="PIRSF003128">
    <property type="entry name" value="RecN"/>
    <property type="match status" value="1"/>
</dbReference>
<protein>
    <recommendedName>
        <fullName evidence="3 9">DNA repair protein RecN</fullName>
    </recommendedName>
    <alternativeName>
        <fullName evidence="8 9">Recombination protein N</fullName>
    </alternativeName>
</protein>
<dbReference type="GO" id="GO:0006310">
    <property type="term" value="P:DNA recombination"/>
    <property type="evidence" value="ECO:0007669"/>
    <property type="project" value="InterPro"/>
</dbReference>
<dbReference type="InterPro" id="IPR004604">
    <property type="entry name" value="DNA_recomb/repair_RecN"/>
</dbReference>
<keyword evidence="7 9" id="KW-0234">DNA repair</keyword>
<feature type="domain" description="RecF/RecN/SMC N-terminal" evidence="11">
    <location>
        <begin position="1"/>
        <end position="508"/>
    </location>
</feature>
<dbReference type="GO" id="GO:0043590">
    <property type="term" value="C:bacterial nucleoid"/>
    <property type="evidence" value="ECO:0007669"/>
    <property type="project" value="TreeGrafter"/>
</dbReference>
<feature type="coiled-coil region" evidence="10">
    <location>
        <begin position="270"/>
        <end position="349"/>
    </location>
</feature>
<dbReference type="InterPro" id="IPR027417">
    <property type="entry name" value="P-loop_NTPase"/>
</dbReference>
<keyword evidence="4" id="KW-0547">Nucleotide-binding</keyword>
<dbReference type="GO" id="GO:0006281">
    <property type="term" value="P:DNA repair"/>
    <property type="evidence" value="ECO:0007669"/>
    <property type="project" value="UniProtKB-KW"/>
</dbReference>
<evidence type="ECO:0000256" key="10">
    <source>
        <dbReference type="SAM" id="Coils"/>
    </source>
</evidence>
<keyword evidence="6" id="KW-0067">ATP-binding</keyword>
<proteinExistence type="inferred from homology"/>
<dbReference type="EMBL" id="DVOC01000027">
    <property type="protein sequence ID" value="HIU90703.1"/>
    <property type="molecule type" value="Genomic_DNA"/>
</dbReference>
<evidence type="ECO:0000313" key="12">
    <source>
        <dbReference type="EMBL" id="HIU90703.1"/>
    </source>
</evidence>
<accession>A0A9D1MWE9</accession>
<comment type="similarity">
    <text evidence="2 9">Belongs to the RecN family.</text>
</comment>
<comment type="function">
    <text evidence="1 9">May be involved in recombinational repair of damaged DNA.</text>
</comment>
<dbReference type="GO" id="GO:0009432">
    <property type="term" value="P:SOS response"/>
    <property type="evidence" value="ECO:0007669"/>
    <property type="project" value="TreeGrafter"/>
</dbReference>
<dbReference type="Gene3D" id="3.40.50.300">
    <property type="entry name" value="P-loop containing nucleotide triphosphate hydrolases"/>
    <property type="match status" value="2"/>
</dbReference>
<dbReference type="CDD" id="cd03241">
    <property type="entry name" value="ABC_RecN"/>
    <property type="match status" value="1"/>
</dbReference>
<sequence>MLKTLEIQNVALISRLSIDFSEGLNVLSGETGSGKSIIVDSLAFVLGDRADKTLIKYGEEYASVTALFTDVFGAAEKLREYGYDDGDELLISRKMTAAGKNEIRIQGKTSTLAILKEVCAELADIFGQGQHLALLKEKNQLAVLDSFCNFGGDDAALKEYHSRLGKVSAQLGALGGSDYERERTLDILRFQIEEIKNAELSQQEEEQLLAAHKRMVNAEKIAVALGEALEGVDNAVTGLSGAVSRLGDVAAVEERANDLSARLESGMIEAEDVRSTLEDMLSSLEFSEEEADRINNRIEEIRRLKRKYGGSVEAALQFLADAEKQYDDLQNAAQKRAELLDEQQDILEKMYGCARRITAERQRAAAQLSLRIKGELDQLGMKGTDFTVQFDTADRDRYFLSPSPSGADEVTFLMSANVGEPLKPLSKVISGGEMSRFMLAVKNITAQAEKIPTMVFDEIDSGVSGNMAQMVAQKLASAARGKQGYQCIVITHLPQIAAMSDRIVRVEKRLCDGRTETFAQTLEDNGRIEEVARLMGGVGRHALVNAEELVQHSEKYKSTLE</sequence>
<dbReference type="Proteomes" id="UP000886852">
    <property type="component" value="Unassembled WGS sequence"/>
</dbReference>
<gene>
    <name evidence="12" type="primary">recN</name>
    <name evidence="12" type="ORF">IAC72_01625</name>
</gene>
<name>A0A9D1MWE9_9BACT</name>
<dbReference type="AlphaFoldDB" id="A0A9D1MWE9"/>
<evidence type="ECO:0000313" key="13">
    <source>
        <dbReference type="Proteomes" id="UP000886852"/>
    </source>
</evidence>
<evidence type="ECO:0000256" key="5">
    <source>
        <dbReference type="ARBA" id="ARBA00022763"/>
    </source>
</evidence>
<evidence type="ECO:0000256" key="4">
    <source>
        <dbReference type="ARBA" id="ARBA00022741"/>
    </source>
</evidence>
<evidence type="ECO:0000256" key="8">
    <source>
        <dbReference type="ARBA" id="ARBA00033408"/>
    </source>
</evidence>
<keyword evidence="10" id="KW-0175">Coiled coil</keyword>
<keyword evidence="5 9" id="KW-0227">DNA damage</keyword>
<evidence type="ECO:0000256" key="3">
    <source>
        <dbReference type="ARBA" id="ARBA00021315"/>
    </source>
</evidence>
<dbReference type="PANTHER" id="PTHR11059">
    <property type="entry name" value="DNA REPAIR PROTEIN RECN"/>
    <property type="match status" value="1"/>
</dbReference>
<comment type="caution">
    <text evidence="12">The sequence shown here is derived from an EMBL/GenBank/DDBJ whole genome shotgun (WGS) entry which is preliminary data.</text>
</comment>
<organism evidence="12 13">
    <name type="scientific">Candidatus Fimimonas merdipullorum</name>
    <dbReference type="NCBI Taxonomy" id="2840822"/>
    <lineage>
        <taxon>Bacteria</taxon>
        <taxon>Pseudomonadati</taxon>
        <taxon>Myxococcota</taxon>
        <taxon>Myxococcia</taxon>
        <taxon>Myxococcales</taxon>
        <taxon>Cystobacterineae</taxon>
        <taxon>Myxococcaceae</taxon>
        <taxon>Myxococcaceae incertae sedis</taxon>
        <taxon>Candidatus Fimimonas</taxon>
    </lineage>
</organism>
<dbReference type="NCBIfam" id="TIGR00634">
    <property type="entry name" value="recN"/>
    <property type="match status" value="1"/>
</dbReference>
<reference evidence="12" key="1">
    <citation type="submission" date="2020-10" db="EMBL/GenBank/DDBJ databases">
        <authorList>
            <person name="Gilroy R."/>
        </authorList>
    </citation>
    <scope>NUCLEOTIDE SEQUENCE</scope>
    <source>
        <strain evidence="12">ChiHjej12B11-7776</strain>
    </source>
</reference>
<dbReference type="PANTHER" id="PTHR11059:SF0">
    <property type="entry name" value="DNA REPAIR PROTEIN RECN"/>
    <property type="match status" value="1"/>
</dbReference>
<dbReference type="SUPFAM" id="SSF52540">
    <property type="entry name" value="P-loop containing nucleoside triphosphate hydrolases"/>
    <property type="match status" value="1"/>
</dbReference>